<dbReference type="PANTHER" id="PTHR22930">
    <property type="match status" value="1"/>
</dbReference>
<evidence type="ECO:0000256" key="7">
    <source>
        <dbReference type="ARBA" id="ARBA00022722"/>
    </source>
</evidence>
<dbReference type="InterPro" id="IPR027806">
    <property type="entry name" value="HARBI1_dom"/>
</dbReference>
<dbReference type="OrthoDB" id="2415966at2759"/>
<evidence type="ECO:0000256" key="6">
    <source>
        <dbReference type="ARBA" id="ARBA00022490"/>
    </source>
</evidence>
<dbReference type="EMBL" id="CAJPWZ010002570">
    <property type="protein sequence ID" value="CAG2240669.1"/>
    <property type="molecule type" value="Genomic_DNA"/>
</dbReference>
<dbReference type="Proteomes" id="UP000683360">
    <property type="component" value="Unassembled WGS sequence"/>
</dbReference>
<dbReference type="InterPro" id="IPR045249">
    <property type="entry name" value="HARBI1-like"/>
</dbReference>
<gene>
    <name evidence="14" type="ORF">MEDL_52953</name>
</gene>
<evidence type="ECO:0000256" key="4">
    <source>
        <dbReference type="ARBA" id="ARBA00006958"/>
    </source>
</evidence>
<dbReference type="Pfam" id="PF13359">
    <property type="entry name" value="DDE_Tnp_4"/>
    <property type="match status" value="1"/>
</dbReference>
<evidence type="ECO:0000256" key="5">
    <source>
        <dbReference type="ARBA" id="ARBA00015519"/>
    </source>
</evidence>
<sequence length="276" mass="31036">MVSHLNNLTDNGMRIRYRFGRDSIAYICNIVGDKLRRSTAKETALTVEQQVCIALRFYASGSFLQVIGDTMGYDKATVSRAVNDVTNALLDVKDNFIQWPKDINSKNRMKCGFHRQMNFPNVLGCIDCTHIKIQGPSEDEAAFVNRKGFHSVNVQAVCDYEGKFTNISANWPGSTHDSLIFNTSNLCHYLETNNRGLADGLILGDSVRMKPEKVCRVCRVFGACAVLHNIALTRNAPLEDVYGVHVQQDQPVQVPNFEGEQDGRHMKEQIARVFFN</sequence>
<evidence type="ECO:0000256" key="8">
    <source>
        <dbReference type="ARBA" id="ARBA00022723"/>
    </source>
</evidence>
<dbReference type="GO" id="GO:0005737">
    <property type="term" value="C:cytoplasm"/>
    <property type="evidence" value="ECO:0007669"/>
    <property type="project" value="UniProtKB-SubCell"/>
</dbReference>
<dbReference type="PRINTS" id="PR02086">
    <property type="entry name" value="PUTNUCHARBI1"/>
</dbReference>
<evidence type="ECO:0000313" key="14">
    <source>
        <dbReference type="EMBL" id="CAG2240669.1"/>
    </source>
</evidence>
<evidence type="ECO:0000256" key="10">
    <source>
        <dbReference type="ARBA" id="ARBA00023242"/>
    </source>
</evidence>
<keyword evidence="10" id="KW-0539">Nucleus</keyword>
<comment type="similarity">
    <text evidence="4">Belongs to the HARBI1 family.</text>
</comment>
<dbReference type="PANTHER" id="PTHR22930:SF267">
    <property type="entry name" value="NUCLEASE HARBI1-RELATED"/>
    <property type="match status" value="1"/>
</dbReference>
<dbReference type="GO" id="GO:0004518">
    <property type="term" value="F:nuclease activity"/>
    <property type="evidence" value="ECO:0007669"/>
    <property type="project" value="UniProtKB-KW"/>
</dbReference>
<keyword evidence="7" id="KW-0540">Nuclease</keyword>
<dbReference type="GO" id="GO:0046872">
    <property type="term" value="F:metal ion binding"/>
    <property type="evidence" value="ECO:0007669"/>
    <property type="project" value="UniProtKB-KW"/>
</dbReference>
<name>A0A8S3UDF1_MYTED</name>
<accession>A0A8S3UDF1</accession>
<proteinExistence type="inferred from homology"/>
<comment type="function">
    <text evidence="12">Transposase-derived protein that may have nuclease activity. Does not have transposase activity.</text>
</comment>
<comment type="cofactor">
    <cofactor evidence="1">
        <name>a divalent metal cation</name>
        <dbReference type="ChEBI" id="CHEBI:60240"/>
    </cofactor>
</comment>
<evidence type="ECO:0000256" key="11">
    <source>
        <dbReference type="ARBA" id="ARBA00030126"/>
    </source>
</evidence>
<evidence type="ECO:0000256" key="9">
    <source>
        <dbReference type="ARBA" id="ARBA00022801"/>
    </source>
</evidence>
<keyword evidence="9 14" id="KW-0378">Hydrolase</keyword>
<evidence type="ECO:0000256" key="3">
    <source>
        <dbReference type="ARBA" id="ARBA00004496"/>
    </source>
</evidence>
<evidence type="ECO:0000313" key="15">
    <source>
        <dbReference type="Proteomes" id="UP000683360"/>
    </source>
</evidence>
<comment type="subcellular location">
    <subcellularLocation>
        <location evidence="3">Cytoplasm</location>
    </subcellularLocation>
    <subcellularLocation>
        <location evidence="2">Nucleus</location>
    </subcellularLocation>
</comment>
<organism evidence="14 15">
    <name type="scientific">Mytilus edulis</name>
    <name type="common">Blue mussel</name>
    <dbReference type="NCBI Taxonomy" id="6550"/>
    <lineage>
        <taxon>Eukaryota</taxon>
        <taxon>Metazoa</taxon>
        <taxon>Spiralia</taxon>
        <taxon>Lophotrochozoa</taxon>
        <taxon>Mollusca</taxon>
        <taxon>Bivalvia</taxon>
        <taxon>Autobranchia</taxon>
        <taxon>Pteriomorphia</taxon>
        <taxon>Mytilida</taxon>
        <taxon>Mytiloidea</taxon>
        <taxon>Mytilidae</taxon>
        <taxon>Mytilinae</taxon>
        <taxon>Mytilus</taxon>
    </lineage>
</organism>
<evidence type="ECO:0000259" key="13">
    <source>
        <dbReference type="Pfam" id="PF13359"/>
    </source>
</evidence>
<evidence type="ECO:0000256" key="12">
    <source>
        <dbReference type="ARBA" id="ARBA00045850"/>
    </source>
</evidence>
<evidence type="ECO:0000256" key="1">
    <source>
        <dbReference type="ARBA" id="ARBA00001968"/>
    </source>
</evidence>
<reference evidence="14" key="1">
    <citation type="submission" date="2021-03" db="EMBL/GenBank/DDBJ databases">
        <authorList>
            <person name="Bekaert M."/>
        </authorList>
    </citation>
    <scope>NUCLEOTIDE SEQUENCE</scope>
</reference>
<feature type="domain" description="DDE Tnp4" evidence="13">
    <location>
        <begin position="126"/>
        <end position="206"/>
    </location>
</feature>
<dbReference type="AlphaFoldDB" id="A0A8S3UDF1"/>
<dbReference type="GO" id="GO:0005634">
    <property type="term" value="C:nucleus"/>
    <property type="evidence" value="ECO:0007669"/>
    <property type="project" value="UniProtKB-SubCell"/>
</dbReference>
<comment type="caution">
    <text evidence="14">The sequence shown here is derived from an EMBL/GenBank/DDBJ whole genome shotgun (WGS) entry which is preliminary data.</text>
</comment>
<keyword evidence="6" id="KW-0963">Cytoplasm</keyword>
<evidence type="ECO:0000256" key="2">
    <source>
        <dbReference type="ARBA" id="ARBA00004123"/>
    </source>
</evidence>
<protein>
    <recommendedName>
        <fullName evidence="5">Putative nuclease HARBI1</fullName>
    </recommendedName>
    <alternativeName>
        <fullName evidence="11">Harbinger transposase-derived nuclease</fullName>
    </alternativeName>
</protein>
<dbReference type="InterPro" id="IPR026103">
    <property type="entry name" value="HARBI1_animal"/>
</dbReference>
<keyword evidence="8" id="KW-0479">Metal-binding</keyword>
<keyword evidence="15" id="KW-1185">Reference proteome</keyword>
<dbReference type="GO" id="GO:0016787">
    <property type="term" value="F:hydrolase activity"/>
    <property type="evidence" value="ECO:0007669"/>
    <property type="project" value="UniProtKB-KW"/>
</dbReference>